<accession>A0A3B0V6R8</accession>
<gene>
    <name evidence="1" type="ORF">MNBD_DELTA02-874</name>
</gene>
<proteinExistence type="predicted"/>
<sequence>MELSKENILKYARKYTTRYFDTPDGVEENALKEKLRHQDFLTRDDYINIGLWKSKRPRRHYESPSNSDSLVREVTAFSFSSKDERVKIEKLTSLKGCSYPVASVILHFKFPDRYPILDIRALWSLGKTQPGSSYTFDFWWDYVQEIRELSESLKIDIRTIDKALWYYSKENQR</sequence>
<protein>
    <submittedName>
        <fullName evidence="1">Uncharacterized protein</fullName>
    </submittedName>
</protein>
<dbReference type="EMBL" id="UOEZ01000042">
    <property type="protein sequence ID" value="VAW36610.1"/>
    <property type="molecule type" value="Genomic_DNA"/>
</dbReference>
<dbReference type="AlphaFoldDB" id="A0A3B0V6R8"/>
<reference evidence="1" key="1">
    <citation type="submission" date="2018-06" db="EMBL/GenBank/DDBJ databases">
        <authorList>
            <person name="Zhirakovskaya E."/>
        </authorList>
    </citation>
    <scope>NUCLEOTIDE SEQUENCE</scope>
</reference>
<organism evidence="1">
    <name type="scientific">hydrothermal vent metagenome</name>
    <dbReference type="NCBI Taxonomy" id="652676"/>
    <lineage>
        <taxon>unclassified sequences</taxon>
        <taxon>metagenomes</taxon>
        <taxon>ecological metagenomes</taxon>
    </lineage>
</organism>
<name>A0A3B0V6R8_9ZZZZ</name>
<evidence type="ECO:0000313" key="1">
    <source>
        <dbReference type="EMBL" id="VAW36610.1"/>
    </source>
</evidence>